<keyword evidence="6" id="KW-0963">Cytoplasm</keyword>
<comment type="similarity">
    <text evidence="1 6">Belongs to the methyltransferase superfamily. RsmH family.</text>
</comment>
<dbReference type="GO" id="GO:0070475">
    <property type="term" value="P:rRNA base methylation"/>
    <property type="evidence" value="ECO:0007669"/>
    <property type="project" value="UniProtKB-UniRule"/>
</dbReference>
<sequence>MSQEFSHTTVMLHEAVEALDIKPEGIYIDGTFGRGGHSSLILSKLNAQGRLIAFDRDEQAIAVAKQINDPRLTLVHSEFSSMATYAKDHGLEGKIDGILLDLGVSSPQLDDASRGFSFMHKGPLDMRMNQHAGLTAREWLYQNDEKTIADVLWLYGEEKNSRQIARAICERKNQVSFEEFLPDTDSLVQLIKQASRKIDKNKNPATRSFQAIRIAVNDELGELERVLQSSLTLLKTDGRLSIISFHSLEDRLVKQFFKQQHQGKPIPKYMPILDEHWDSEIYYSQISKALKPSQAEIEVNPRSRSAVLRWAQRSALPVKNN</sequence>
<feature type="binding site" evidence="6">
    <location>
        <position position="101"/>
    </location>
    <ligand>
        <name>S-adenosyl-L-methionine</name>
        <dbReference type="ChEBI" id="CHEBI:59789"/>
    </ligand>
</feature>
<dbReference type="InterPro" id="IPR023397">
    <property type="entry name" value="SAM-dep_MeTrfase_MraW_recog"/>
</dbReference>
<comment type="catalytic activity">
    <reaction evidence="6">
        <text>cytidine(1402) in 16S rRNA + S-adenosyl-L-methionine = N(4)-methylcytidine(1402) in 16S rRNA + S-adenosyl-L-homocysteine + H(+)</text>
        <dbReference type="Rhea" id="RHEA:42928"/>
        <dbReference type="Rhea" id="RHEA-COMP:10286"/>
        <dbReference type="Rhea" id="RHEA-COMP:10287"/>
        <dbReference type="ChEBI" id="CHEBI:15378"/>
        <dbReference type="ChEBI" id="CHEBI:57856"/>
        <dbReference type="ChEBI" id="CHEBI:59789"/>
        <dbReference type="ChEBI" id="CHEBI:74506"/>
        <dbReference type="ChEBI" id="CHEBI:82748"/>
        <dbReference type="EC" id="2.1.1.199"/>
    </reaction>
</comment>
<keyword evidence="3 6" id="KW-0489">Methyltransferase</keyword>
<keyword evidence="2 6" id="KW-0698">rRNA processing</keyword>
<dbReference type="PANTHER" id="PTHR11265:SF0">
    <property type="entry name" value="12S RRNA N4-METHYLCYTIDINE METHYLTRANSFERASE"/>
    <property type="match status" value="1"/>
</dbReference>
<dbReference type="AlphaFoldDB" id="A0A3A1YNX8"/>
<organism evidence="7 8">
    <name type="scientific">Psittacicella hinzii</name>
    <dbReference type="NCBI Taxonomy" id="2028575"/>
    <lineage>
        <taxon>Bacteria</taxon>
        <taxon>Pseudomonadati</taxon>
        <taxon>Pseudomonadota</taxon>
        <taxon>Gammaproteobacteria</taxon>
        <taxon>Pasteurellales</taxon>
        <taxon>Psittacicellaceae</taxon>
        <taxon>Psittacicella</taxon>
    </lineage>
</organism>
<protein>
    <recommendedName>
        <fullName evidence="6">Ribosomal RNA small subunit methyltransferase H</fullName>
        <ecNumber evidence="6">2.1.1.199</ecNumber>
    </recommendedName>
    <alternativeName>
        <fullName evidence="6">16S rRNA m(4)C1402 methyltransferase</fullName>
    </alternativeName>
    <alternativeName>
        <fullName evidence="6">rRNA (cytosine-N(4)-)-methyltransferase RsmH</fullName>
    </alternativeName>
</protein>
<evidence type="ECO:0000313" key="8">
    <source>
        <dbReference type="Proteomes" id="UP000265916"/>
    </source>
</evidence>
<evidence type="ECO:0000313" key="7">
    <source>
        <dbReference type="EMBL" id="RIY38660.1"/>
    </source>
</evidence>
<dbReference type="InterPro" id="IPR002903">
    <property type="entry name" value="RsmH"/>
</dbReference>
<comment type="function">
    <text evidence="6">Specifically methylates the N4 position of cytidine in position 1402 (C1402) of 16S rRNA.</text>
</comment>
<gene>
    <name evidence="6" type="primary">rsmH</name>
    <name evidence="7" type="ORF">CKF58_03640</name>
</gene>
<feature type="binding site" evidence="6">
    <location>
        <position position="55"/>
    </location>
    <ligand>
        <name>S-adenosyl-L-methionine</name>
        <dbReference type="ChEBI" id="CHEBI:59789"/>
    </ligand>
</feature>
<dbReference type="EMBL" id="NRJG01000058">
    <property type="protein sequence ID" value="RIY38660.1"/>
    <property type="molecule type" value="Genomic_DNA"/>
</dbReference>
<name>A0A3A1YNX8_9GAMM</name>
<dbReference type="GO" id="GO:0005737">
    <property type="term" value="C:cytoplasm"/>
    <property type="evidence" value="ECO:0007669"/>
    <property type="project" value="UniProtKB-SubCell"/>
</dbReference>
<evidence type="ECO:0000256" key="6">
    <source>
        <dbReference type="HAMAP-Rule" id="MF_01007"/>
    </source>
</evidence>
<keyword evidence="8" id="KW-1185">Reference proteome</keyword>
<evidence type="ECO:0000256" key="2">
    <source>
        <dbReference type="ARBA" id="ARBA00022552"/>
    </source>
</evidence>
<feature type="binding site" evidence="6">
    <location>
        <begin position="35"/>
        <end position="37"/>
    </location>
    <ligand>
        <name>S-adenosyl-L-methionine</name>
        <dbReference type="ChEBI" id="CHEBI:59789"/>
    </ligand>
</feature>
<dbReference type="SUPFAM" id="SSF53335">
    <property type="entry name" value="S-adenosyl-L-methionine-dependent methyltransferases"/>
    <property type="match status" value="1"/>
</dbReference>
<evidence type="ECO:0000256" key="5">
    <source>
        <dbReference type="ARBA" id="ARBA00022691"/>
    </source>
</evidence>
<accession>A0A3A1YNX8</accession>
<reference evidence="7 8" key="1">
    <citation type="submission" date="2017-08" db="EMBL/GenBank/DDBJ databases">
        <title>Reclassification of Bisgaard taxon 37 and 44.</title>
        <authorList>
            <person name="Christensen H."/>
        </authorList>
    </citation>
    <scope>NUCLEOTIDE SEQUENCE [LARGE SCALE GENOMIC DNA]</scope>
    <source>
        <strain evidence="7 8">111</strain>
    </source>
</reference>
<dbReference type="Gene3D" id="3.40.50.150">
    <property type="entry name" value="Vaccinia Virus protein VP39"/>
    <property type="match status" value="1"/>
</dbReference>
<dbReference type="InterPro" id="IPR029063">
    <property type="entry name" value="SAM-dependent_MTases_sf"/>
</dbReference>
<keyword evidence="4 6" id="KW-0808">Transferase</keyword>
<dbReference type="RefSeq" id="WP_119531074.1">
    <property type="nucleotide sequence ID" value="NZ_JBHSSP010000009.1"/>
</dbReference>
<dbReference type="NCBIfam" id="TIGR00006">
    <property type="entry name" value="16S rRNA (cytosine(1402)-N(4))-methyltransferase RsmH"/>
    <property type="match status" value="1"/>
</dbReference>
<keyword evidence="5 6" id="KW-0949">S-adenosyl-L-methionine</keyword>
<dbReference type="EC" id="2.1.1.199" evidence="6"/>
<dbReference type="SUPFAM" id="SSF81799">
    <property type="entry name" value="Putative methyltransferase TM0872, insert domain"/>
    <property type="match status" value="1"/>
</dbReference>
<proteinExistence type="inferred from homology"/>
<evidence type="ECO:0000256" key="4">
    <source>
        <dbReference type="ARBA" id="ARBA00022679"/>
    </source>
</evidence>
<comment type="caution">
    <text evidence="7">The sequence shown here is derived from an EMBL/GenBank/DDBJ whole genome shotgun (WGS) entry which is preliminary data.</text>
</comment>
<dbReference type="PIRSF" id="PIRSF004486">
    <property type="entry name" value="MraW"/>
    <property type="match status" value="1"/>
</dbReference>
<dbReference type="Proteomes" id="UP000265916">
    <property type="component" value="Unassembled WGS sequence"/>
</dbReference>
<feature type="binding site" evidence="6">
    <location>
        <position position="108"/>
    </location>
    <ligand>
        <name>S-adenosyl-L-methionine</name>
        <dbReference type="ChEBI" id="CHEBI:59789"/>
    </ligand>
</feature>
<dbReference type="PANTHER" id="PTHR11265">
    <property type="entry name" value="S-ADENOSYL-METHYLTRANSFERASE MRAW"/>
    <property type="match status" value="1"/>
</dbReference>
<evidence type="ECO:0000256" key="3">
    <source>
        <dbReference type="ARBA" id="ARBA00022603"/>
    </source>
</evidence>
<dbReference type="OrthoDB" id="9806637at2"/>
<dbReference type="Pfam" id="PF01795">
    <property type="entry name" value="Methyltransf_5"/>
    <property type="match status" value="1"/>
</dbReference>
<feature type="binding site" evidence="6">
    <location>
        <position position="79"/>
    </location>
    <ligand>
        <name>S-adenosyl-L-methionine</name>
        <dbReference type="ChEBI" id="CHEBI:59789"/>
    </ligand>
</feature>
<comment type="subcellular location">
    <subcellularLocation>
        <location evidence="6">Cytoplasm</location>
    </subcellularLocation>
</comment>
<dbReference type="GO" id="GO:0071424">
    <property type="term" value="F:rRNA (cytosine-N4-)-methyltransferase activity"/>
    <property type="evidence" value="ECO:0007669"/>
    <property type="project" value="UniProtKB-UniRule"/>
</dbReference>
<dbReference type="HAMAP" id="MF_01007">
    <property type="entry name" value="16SrRNA_methyltr_H"/>
    <property type="match status" value="1"/>
</dbReference>
<dbReference type="Gene3D" id="1.10.150.170">
    <property type="entry name" value="Putative methyltransferase TM0872, insert domain"/>
    <property type="match status" value="1"/>
</dbReference>
<evidence type="ECO:0000256" key="1">
    <source>
        <dbReference type="ARBA" id="ARBA00010396"/>
    </source>
</evidence>